<dbReference type="InterPro" id="IPR011990">
    <property type="entry name" value="TPR-like_helical_dom_sf"/>
</dbReference>
<organism evidence="1 2">
    <name type="scientific">Methylopila turkensis</name>
    <dbReference type="NCBI Taxonomy" id="1437816"/>
    <lineage>
        <taxon>Bacteria</taxon>
        <taxon>Pseudomonadati</taxon>
        <taxon>Pseudomonadota</taxon>
        <taxon>Alphaproteobacteria</taxon>
        <taxon>Hyphomicrobiales</taxon>
        <taxon>Methylopilaceae</taxon>
        <taxon>Methylopila</taxon>
    </lineage>
</organism>
<keyword evidence="2" id="KW-1185">Reference proteome</keyword>
<dbReference type="RefSeq" id="WP_271201792.1">
    <property type="nucleotide sequence ID" value="NZ_BSFL01000003.1"/>
</dbReference>
<evidence type="ECO:0008006" key="3">
    <source>
        <dbReference type="Google" id="ProtNLM"/>
    </source>
</evidence>
<dbReference type="EMBL" id="BSFL01000003">
    <property type="protein sequence ID" value="GLK81331.1"/>
    <property type="molecule type" value="Genomic_DNA"/>
</dbReference>
<dbReference type="Gene3D" id="1.25.40.10">
    <property type="entry name" value="Tetratricopeptide repeat domain"/>
    <property type="match status" value="1"/>
</dbReference>
<accession>A0A9W6JPC9</accession>
<dbReference type="AlphaFoldDB" id="A0A9W6JPC9"/>
<dbReference type="InterPro" id="IPR029058">
    <property type="entry name" value="AB_hydrolase_fold"/>
</dbReference>
<evidence type="ECO:0000313" key="1">
    <source>
        <dbReference type="EMBL" id="GLK81331.1"/>
    </source>
</evidence>
<evidence type="ECO:0000313" key="2">
    <source>
        <dbReference type="Proteomes" id="UP001143309"/>
    </source>
</evidence>
<protein>
    <recommendedName>
        <fullName evidence="3">Alpha/beta hydrolase</fullName>
    </recommendedName>
</protein>
<dbReference type="SUPFAM" id="SSF53474">
    <property type="entry name" value="alpha/beta-Hydrolases"/>
    <property type="match status" value="1"/>
</dbReference>
<name>A0A9W6JPC9_9HYPH</name>
<dbReference type="Gene3D" id="3.40.50.1820">
    <property type="entry name" value="alpha/beta hydrolase"/>
    <property type="match status" value="1"/>
</dbReference>
<gene>
    <name evidence="1" type="ORF">GCM10008174_30720</name>
</gene>
<comment type="caution">
    <text evidence="1">The sequence shown here is derived from an EMBL/GenBank/DDBJ whole genome shotgun (WGS) entry which is preliminary data.</text>
</comment>
<reference evidence="1" key="2">
    <citation type="submission" date="2023-01" db="EMBL/GenBank/DDBJ databases">
        <authorList>
            <person name="Sun Q."/>
            <person name="Evtushenko L."/>
        </authorList>
    </citation>
    <scope>NUCLEOTIDE SEQUENCE</scope>
    <source>
        <strain evidence="1">VKM B-2748</strain>
    </source>
</reference>
<proteinExistence type="predicted"/>
<dbReference type="Proteomes" id="UP001143309">
    <property type="component" value="Unassembled WGS sequence"/>
</dbReference>
<dbReference type="SUPFAM" id="SSF48452">
    <property type="entry name" value="TPR-like"/>
    <property type="match status" value="1"/>
</dbReference>
<reference evidence="1" key="1">
    <citation type="journal article" date="2014" name="Int. J. Syst. Evol. Microbiol.">
        <title>Complete genome sequence of Corynebacterium casei LMG S-19264T (=DSM 44701T), isolated from a smear-ripened cheese.</title>
        <authorList>
            <consortium name="US DOE Joint Genome Institute (JGI-PGF)"/>
            <person name="Walter F."/>
            <person name="Albersmeier A."/>
            <person name="Kalinowski J."/>
            <person name="Ruckert C."/>
        </authorList>
    </citation>
    <scope>NUCLEOTIDE SEQUENCE</scope>
    <source>
        <strain evidence="1">VKM B-2748</strain>
    </source>
</reference>
<sequence>MVERIEIFSGRDVAVVGALHDGAREVVITFTPHADGPRQPGYADKLLDKHGVSAIHFIHRDTHWWQTPEMASAVAAVDALDLRSHFTSVVTYGSSMGGHGALLFAKALKADRTLAISPQFAVGGRNAGWKKQWKVSPELYRYEDVRSETARTTILFDPRYPFDRAHAEAFMAVAPVETVHVPFAAHDVSAALAEIGLLSGFVLDFVAGREDLDALRRAIKARRRDSLVCLNGLLHRLERRSQNGRMLAGVREQTVRLFLSYLEDGRKMHLKRVMQTVVAPHLEHLAAQGDRAGGVAIAERLCDIYPKSLEIAALLSDQLAADGRMGDAYQTLFRCFRRNKSSGPCALAACGAALQAGLEPEAQRLLAKALELPRQDANSWLRFLRVWHDRVPHELAVRGYKIAAALEPEHKNLKRVGRLIKASPGRPWRLFGFGR</sequence>